<name>A0A6S6TVI4_9BACT</name>
<reference evidence="1" key="1">
    <citation type="submission" date="2020-01" db="EMBL/GenBank/DDBJ databases">
        <authorList>
            <person name="Meier V. D."/>
            <person name="Meier V D."/>
        </authorList>
    </citation>
    <scope>NUCLEOTIDE SEQUENCE</scope>
    <source>
        <strain evidence="1">HLG_WM_MAG_01</strain>
    </source>
</reference>
<dbReference type="AlphaFoldDB" id="A0A6S6TVI4"/>
<evidence type="ECO:0000313" key="1">
    <source>
        <dbReference type="EMBL" id="CAA6826611.1"/>
    </source>
</evidence>
<accession>A0A6S6TVI4</accession>
<organism evidence="1">
    <name type="scientific">uncultured Sulfurovum sp</name>
    <dbReference type="NCBI Taxonomy" id="269237"/>
    <lineage>
        <taxon>Bacteria</taxon>
        <taxon>Pseudomonadati</taxon>
        <taxon>Campylobacterota</taxon>
        <taxon>Epsilonproteobacteria</taxon>
        <taxon>Campylobacterales</taxon>
        <taxon>Sulfurovaceae</taxon>
        <taxon>Sulfurovum</taxon>
        <taxon>environmental samples</taxon>
    </lineage>
</organism>
<protein>
    <submittedName>
        <fullName evidence="1">Uncharacterized protein</fullName>
    </submittedName>
</protein>
<sequence length="235" mass="27542">MKSDGFFWFFRGFNYIFIKGEGGGVHWSNDLNSHITNESRALGFFLGQYLKQDKVKGLGFDGLYYKGVLTEKDRKIEIINRLLGIPIKMLDKDYPKEKDPKEVYEYLITHIYKGNQKIAKEYPLIVKVVEEGIEIFRKNNYEYTWISKKKRITGKGITAKLVGHININRFILTLEFEYKNGEFISKPILETPPNEYSFKHRFKDILIDGATVKITDRFDKVWYEYPIPPSSAKKA</sequence>
<proteinExistence type="predicted"/>
<dbReference type="EMBL" id="CACVAS010000147">
    <property type="protein sequence ID" value="CAA6826611.1"/>
    <property type="molecule type" value="Genomic_DNA"/>
</dbReference>
<gene>
    <name evidence="1" type="ORF">HELGO_WM1616</name>
</gene>